<dbReference type="PROSITE" id="PS51257">
    <property type="entry name" value="PROKAR_LIPOPROTEIN"/>
    <property type="match status" value="1"/>
</dbReference>
<dbReference type="EMBL" id="SLVV01000003">
    <property type="protein sequence ID" value="TCN26876.1"/>
    <property type="molecule type" value="Genomic_DNA"/>
</dbReference>
<dbReference type="InterPro" id="IPR057336">
    <property type="entry name" value="GerAC_N"/>
</dbReference>
<evidence type="ECO:0000256" key="2">
    <source>
        <dbReference type="ARBA" id="ARBA00007886"/>
    </source>
</evidence>
<evidence type="ECO:0000313" key="12">
    <source>
        <dbReference type="Proteomes" id="UP000295689"/>
    </source>
</evidence>
<feature type="domain" description="Spore germination GerAC-like C-terminal" evidence="9">
    <location>
        <begin position="196"/>
        <end position="351"/>
    </location>
</feature>
<evidence type="ECO:0000259" key="9">
    <source>
        <dbReference type="Pfam" id="PF05504"/>
    </source>
</evidence>
<reference evidence="11 12" key="1">
    <citation type="journal article" date="2015" name="Stand. Genomic Sci.">
        <title>Genomic Encyclopedia of Bacterial and Archaeal Type Strains, Phase III: the genomes of soil and plant-associated and newly described type strains.</title>
        <authorList>
            <person name="Whitman W.B."/>
            <person name="Woyke T."/>
            <person name="Klenk H.P."/>
            <person name="Zhou Y."/>
            <person name="Lilburn T.G."/>
            <person name="Beck B.J."/>
            <person name="De Vos P."/>
            <person name="Vandamme P."/>
            <person name="Eisen J.A."/>
            <person name="Garrity G."/>
            <person name="Hugenholtz P."/>
            <person name="Kyrpides N.C."/>
        </authorList>
    </citation>
    <scope>NUCLEOTIDE SEQUENCE [LARGE SCALE GENOMIC DNA]</scope>
    <source>
        <strain evidence="11 12">CV53</strain>
    </source>
</reference>
<keyword evidence="4 8" id="KW-0732">Signal</keyword>
<feature type="signal peptide" evidence="8">
    <location>
        <begin position="1"/>
        <end position="22"/>
    </location>
</feature>
<comment type="similarity">
    <text evidence="2">Belongs to the GerABKC lipoprotein family.</text>
</comment>
<dbReference type="Gene3D" id="3.30.300.210">
    <property type="entry name" value="Nutrient germinant receptor protein C, domain 3"/>
    <property type="match status" value="1"/>
</dbReference>
<evidence type="ECO:0000256" key="4">
    <source>
        <dbReference type="ARBA" id="ARBA00022729"/>
    </source>
</evidence>
<comment type="caution">
    <text evidence="11">The sequence shown here is derived from an EMBL/GenBank/DDBJ whole genome shotgun (WGS) entry which is preliminary data.</text>
</comment>
<evidence type="ECO:0000256" key="5">
    <source>
        <dbReference type="ARBA" id="ARBA00023136"/>
    </source>
</evidence>
<evidence type="ECO:0000256" key="8">
    <source>
        <dbReference type="SAM" id="SignalP"/>
    </source>
</evidence>
<dbReference type="Pfam" id="PF05504">
    <property type="entry name" value="Spore_GerAC"/>
    <property type="match status" value="1"/>
</dbReference>
<dbReference type="InterPro" id="IPR038501">
    <property type="entry name" value="Spore_GerAC_C_sf"/>
</dbReference>
<dbReference type="AlphaFoldDB" id="A0A4R2BJ08"/>
<organism evidence="11 12">
    <name type="scientific">Mesobacillus foraminis</name>
    <dbReference type="NCBI Taxonomy" id="279826"/>
    <lineage>
        <taxon>Bacteria</taxon>
        <taxon>Bacillati</taxon>
        <taxon>Bacillota</taxon>
        <taxon>Bacilli</taxon>
        <taxon>Bacillales</taxon>
        <taxon>Bacillaceae</taxon>
        <taxon>Mesobacillus</taxon>
    </lineage>
</organism>
<name>A0A4R2BJ08_9BACI</name>
<keyword evidence="6" id="KW-0564">Palmitate</keyword>
<evidence type="ECO:0000256" key="3">
    <source>
        <dbReference type="ARBA" id="ARBA00022544"/>
    </source>
</evidence>
<dbReference type="RefSeq" id="WP_241993833.1">
    <property type="nucleotide sequence ID" value="NZ_JABUHM010000002.1"/>
</dbReference>
<comment type="subcellular location">
    <subcellularLocation>
        <location evidence="1">Membrane</location>
        <topology evidence="1">Lipid-anchor</topology>
    </subcellularLocation>
</comment>
<feature type="domain" description="Spore germination protein N-terminal" evidence="10">
    <location>
        <begin position="23"/>
        <end position="185"/>
    </location>
</feature>
<keyword evidence="12" id="KW-1185">Reference proteome</keyword>
<sequence>MRGQKLFLLLLSLMLLSGCVQKEVVDDVNIAVGIGLDKKDDQILGSVMIPVYKTDRSIENFTFTSKGTVTRDIIFQMSHKSSQPIVTGSLEVGLFGEEVAREGIIEFLDAFQRDPSVGARVYLAVVDGTASEIFKGNYGDRGNAIYLSGLIQQNTERGNMPLTNVHQFLFDFYQKGKDPFLPLLKKTQPDLVNIAGVALFKDEKVIDSIPTSKMFYFKLLVDEYSEGTIKIKADNKESVIKSLKSKYKFRLKKRSPYEFDIHINIDALVSEYTGRTVSKKVVKKIEKQLERQVASECTKLIKKFQEKNIDPIGLGHFAKTQTRGFDFTKWTEEYPNAEVKVSVDVSIAEVGVVE</sequence>
<evidence type="ECO:0000256" key="1">
    <source>
        <dbReference type="ARBA" id="ARBA00004635"/>
    </source>
</evidence>
<evidence type="ECO:0000313" key="11">
    <source>
        <dbReference type="EMBL" id="TCN26876.1"/>
    </source>
</evidence>
<dbReference type="PANTHER" id="PTHR35789:SF1">
    <property type="entry name" value="SPORE GERMINATION PROTEIN B3"/>
    <property type="match status" value="1"/>
</dbReference>
<dbReference type="GO" id="GO:0009847">
    <property type="term" value="P:spore germination"/>
    <property type="evidence" value="ECO:0007669"/>
    <property type="project" value="InterPro"/>
</dbReference>
<evidence type="ECO:0000256" key="6">
    <source>
        <dbReference type="ARBA" id="ARBA00023139"/>
    </source>
</evidence>
<protein>
    <submittedName>
        <fullName evidence="11">Spore germination protein</fullName>
    </submittedName>
</protein>
<keyword evidence="5" id="KW-0472">Membrane</keyword>
<proteinExistence type="inferred from homology"/>
<dbReference type="Pfam" id="PF25198">
    <property type="entry name" value="Spore_GerAC_N"/>
    <property type="match status" value="1"/>
</dbReference>
<accession>A0A4R2BJ08</accession>
<evidence type="ECO:0000259" key="10">
    <source>
        <dbReference type="Pfam" id="PF25198"/>
    </source>
</evidence>
<dbReference type="InterPro" id="IPR046953">
    <property type="entry name" value="Spore_GerAC-like_C"/>
</dbReference>
<evidence type="ECO:0000256" key="7">
    <source>
        <dbReference type="ARBA" id="ARBA00023288"/>
    </source>
</evidence>
<keyword evidence="7" id="KW-0449">Lipoprotein</keyword>
<dbReference type="PANTHER" id="PTHR35789">
    <property type="entry name" value="SPORE GERMINATION PROTEIN B3"/>
    <property type="match status" value="1"/>
</dbReference>
<gene>
    <name evidence="11" type="ORF">EV146_103402</name>
</gene>
<feature type="chain" id="PRO_5039069140" evidence="8">
    <location>
        <begin position="23"/>
        <end position="354"/>
    </location>
</feature>
<keyword evidence="3" id="KW-0309">Germination</keyword>
<dbReference type="NCBIfam" id="TIGR02887">
    <property type="entry name" value="spore_ger_x_C"/>
    <property type="match status" value="1"/>
</dbReference>
<dbReference type="Proteomes" id="UP000295689">
    <property type="component" value="Unassembled WGS sequence"/>
</dbReference>
<dbReference type="InterPro" id="IPR008844">
    <property type="entry name" value="Spore_GerAC-like"/>
</dbReference>
<dbReference type="GO" id="GO:0016020">
    <property type="term" value="C:membrane"/>
    <property type="evidence" value="ECO:0007669"/>
    <property type="project" value="UniProtKB-SubCell"/>
</dbReference>